<evidence type="ECO:0000313" key="2">
    <source>
        <dbReference type="Proteomes" id="UP000037035"/>
    </source>
</evidence>
<reference evidence="1 2" key="1">
    <citation type="submission" date="2015-08" db="EMBL/GenBank/DDBJ databases">
        <title>Next Generation Sequencing and Analysis of the Genome of Puccinia sorghi L Schw, the Causal Agent of Maize Common Rust.</title>
        <authorList>
            <person name="Rochi L."/>
            <person name="Burguener G."/>
            <person name="Darino M."/>
            <person name="Turjanski A."/>
            <person name="Kreff E."/>
            <person name="Dieguez M.J."/>
            <person name="Sacco F."/>
        </authorList>
    </citation>
    <scope>NUCLEOTIDE SEQUENCE [LARGE SCALE GENOMIC DNA]</scope>
    <source>
        <strain evidence="1 2">RO10H11247</strain>
    </source>
</reference>
<dbReference type="EMBL" id="LAVV01015311">
    <property type="protein sequence ID" value="KNZ43988.1"/>
    <property type="molecule type" value="Genomic_DNA"/>
</dbReference>
<dbReference type="AlphaFoldDB" id="A0A0L6U648"/>
<protein>
    <submittedName>
        <fullName evidence="1">Uncharacterized protein</fullName>
    </submittedName>
</protein>
<dbReference type="OrthoDB" id="2507052at2759"/>
<name>A0A0L6U648_9BASI</name>
<organism evidence="1 2">
    <name type="scientific">Puccinia sorghi</name>
    <dbReference type="NCBI Taxonomy" id="27349"/>
    <lineage>
        <taxon>Eukaryota</taxon>
        <taxon>Fungi</taxon>
        <taxon>Dikarya</taxon>
        <taxon>Basidiomycota</taxon>
        <taxon>Pucciniomycotina</taxon>
        <taxon>Pucciniomycetes</taxon>
        <taxon>Pucciniales</taxon>
        <taxon>Pucciniaceae</taxon>
        <taxon>Puccinia</taxon>
    </lineage>
</organism>
<proteinExistence type="predicted"/>
<dbReference type="VEuPathDB" id="FungiDB:VP01_9637g1"/>
<keyword evidence="2" id="KW-1185">Reference proteome</keyword>
<evidence type="ECO:0000313" key="1">
    <source>
        <dbReference type="EMBL" id="KNZ43988.1"/>
    </source>
</evidence>
<dbReference type="Proteomes" id="UP000037035">
    <property type="component" value="Unassembled WGS sequence"/>
</dbReference>
<feature type="non-terminal residue" evidence="1">
    <location>
        <position position="159"/>
    </location>
</feature>
<accession>A0A0L6U648</accession>
<comment type="caution">
    <text evidence="1">The sequence shown here is derived from an EMBL/GenBank/DDBJ whole genome shotgun (WGS) entry which is preliminary data.</text>
</comment>
<sequence>PTAVNKNFPNRYLEVIKPVQAHSDNKYFPRKDVYIVNKLPFRSEAATTFFLRLDLVIKQLELEDGKKKSSPRRCPQVKNTPNTIFPKVPKGMWLDFYDLWKTWIWLLLLPILTTLLNSRIPLRRPVIHDLSINAGMLQQKTSEEEQIDYSERIDLENTD</sequence>
<feature type="non-terminal residue" evidence="1">
    <location>
        <position position="1"/>
    </location>
</feature>
<gene>
    <name evidence="1" type="ORF">VP01_9637g1</name>
</gene>
<dbReference type="STRING" id="27349.A0A0L6U648"/>